<comment type="caution">
    <text evidence="2">The sequence shown here is derived from an EMBL/GenBank/DDBJ whole genome shotgun (WGS) entry which is preliminary data.</text>
</comment>
<accession>A0A9Q1F9Q1</accession>
<dbReference type="AlphaFoldDB" id="A0A9Q1F9Q1"/>
<dbReference type="Proteomes" id="UP001152622">
    <property type="component" value="Chromosome 7"/>
</dbReference>
<evidence type="ECO:0000313" key="2">
    <source>
        <dbReference type="EMBL" id="KAJ8353676.1"/>
    </source>
</evidence>
<reference evidence="2" key="1">
    <citation type="journal article" date="2023" name="Science">
        <title>Genome structures resolve the early diversification of teleost fishes.</title>
        <authorList>
            <person name="Parey E."/>
            <person name="Louis A."/>
            <person name="Montfort J."/>
            <person name="Bouchez O."/>
            <person name="Roques C."/>
            <person name="Iampietro C."/>
            <person name="Lluch J."/>
            <person name="Castinel A."/>
            <person name="Donnadieu C."/>
            <person name="Desvignes T."/>
            <person name="Floi Bucao C."/>
            <person name="Jouanno E."/>
            <person name="Wen M."/>
            <person name="Mejri S."/>
            <person name="Dirks R."/>
            <person name="Jansen H."/>
            <person name="Henkel C."/>
            <person name="Chen W.J."/>
            <person name="Zahm M."/>
            <person name="Cabau C."/>
            <person name="Klopp C."/>
            <person name="Thompson A.W."/>
            <person name="Robinson-Rechavi M."/>
            <person name="Braasch I."/>
            <person name="Lecointre G."/>
            <person name="Bobe J."/>
            <person name="Postlethwait J.H."/>
            <person name="Berthelot C."/>
            <person name="Roest Crollius H."/>
            <person name="Guiguen Y."/>
        </authorList>
    </citation>
    <scope>NUCLEOTIDE SEQUENCE</scope>
    <source>
        <strain evidence="2">WJC10195</strain>
    </source>
</reference>
<proteinExistence type="predicted"/>
<dbReference type="EMBL" id="JAINUF010000007">
    <property type="protein sequence ID" value="KAJ8353676.1"/>
    <property type="molecule type" value="Genomic_DNA"/>
</dbReference>
<feature type="region of interest" description="Disordered" evidence="1">
    <location>
        <begin position="1"/>
        <end position="36"/>
    </location>
</feature>
<evidence type="ECO:0000313" key="3">
    <source>
        <dbReference type="Proteomes" id="UP001152622"/>
    </source>
</evidence>
<organism evidence="2 3">
    <name type="scientific">Synaphobranchus kaupii</name>
    <name type="common">Kaup's arrowtooth eel</name>
    <dbReference type="NCBI Taxonomy" id="118154"/>
    <lineage>
        <taxon>Eukaryota</taxon>
        <taxon>Metazoa</taxon>
        <taxon>Chordata</taxon>
        <taxon>Craniata</taxon>
        <taxon>Vertebrata</taxon>
        <taxon>Euteleostomi</taxon>
        <taxon>Actinopterygii</taxon>
        <taxon>Neopterygii</taxon>
        <taxon>Teleostei</taxon>
        <taxon>Anguilliformes</taxon>
        <taxon>Synaphobranchidae</taxon>
        <taxon>Synaphobranchus</taxon>
    </lineage>
</organism>
<gene>
    <name evidence="2" type="ORF">SKAU_G00212430</name>
</gene>
<evidence type="ECO:0000256" key="1">
    <source>
        <dbReference type="SAM" id="MobiDB-lite"/>
    </source>
</evidence>
<sequence length="69" mass="7865">MDIHHKNQTSREERDEPAEKLKTPVPGDPEKDMANTDDYEKVVMEAPVWVIETIPSAPECEDIKLCGEQ</sequence>
<keyword evidence="3" id="KW-1185">Reference proteome</keyword>
<name>A0A9Q1F9Q1_SYNKA</name>
<protein>
    <submittedName>
        <fullName evidence="2">Uncharacterized protein</fullName>
    </submittedName>
</protein>